<dbReference type="EMBL" id="DTCM01000100">
    <property type="protein sequence ID" value="HGL41639.1"/>
    <property type="molecule type" value="Genomic_DNA"/>
</dbReference>
<sequence>MTTESLVRTEELRIYFPVRKFFGTVGEVKAVDGVNLSIGRKETVALVGESGCGKTTLGRALLGLVKPKSGKIFFDGTDLTILSERELKLMRRRMGVVFQDPYASLNPSFTVYRIVEEPLVVNKIGSKEERREMVLKALEEVKLNPAEFFASKYPHMLSGGQRQRVAIARAIITKPEFVVTDEPVSMLDASIRVEILLLFREIQKKHGVSFLYITHDLATAKYFSDRIAIMYAGRIVETGPTKAVLSEPLHPYTQALIDAIPDPDPSNRFVMRKIPPGQPPSLVNPPKGCRFHPRCPFFMQGKCDVLEPPMYRVGVERFSACFLHEEKVTIK</sequence>
<dbReference type="GO" id="GO:0005524">
    <property type="term" value="F:ATP binding"/>
    <property type="evidence" value="ECO:0007669"/>
    <property type="project" value="UniProtKB-KW"/>
</dbReference>
<evidence type="ECO:0000256" key="3">
    <source>
        <dbReference type="ARBA" id="ARBA00022840"/>
    </source>
</evidence>
<dbReference type="CDD" id="cd03257">
    <property type="entry name" value="ABC_NikE_OppD_transporters"/>
    <property type="match status" value="1"/>
</dbReference>
<dbReference type="SMART" id="SM00382">
    <property type="entry name" value="AAA"/>
    <property type="match status" value="1"/>
</dbReference>
<protein>
    <submittedName>
        <fullName evidence="6">ABC transporter ATP-binding protein</fullName>
    </submittedName>
</protein>
<organism evidence="6">
    <name type="scientific">Caldiarchaeum subterraneum</name>
    <dbReference type="NCBI Taxonomy" id="311458"/>
    <lineage>
        <taxon>Archaea</taxon>
        <taxon>Nitrososphaerota</taxon>
        <taxon>Candidatus Caldarchaeales</taxon>
        <taxon>Candidatus Caldarchaeaceae</taxon>
        <taxon>Candidatus Caldarchaeum</taxon>
    </lineage>
</organism>
<keyword evidence="3 6" id="KW-0067">ATP-binding</keyword>
<dbReference type="GO" id="GO:0055085">
    <property type="term" value="P:transmembrane transport"/>
    <property type="evidence" value="ECO:0007669"/>
    <property type="project" value="UniProtKB-ARBA"/>
</dbReference>
<dbReference type="GO" id="GO:0016887">
    <property type="term" value="F:ATP hydrolysis activity"/>
    <property type="evidence" value="ECO:0007669"/>
    <property type="project" value="InterPro"/>
</dbReference>
<dbReference type="PANTHER" id="PTHR43776">
    <property type="entry name" value="TRANSPORT ATP-BINDING PROTEIN"/>
    <property type="match status" value="1"/>
</dbReference>
<dbReference type="InterPro" id="IPR027417">
    <property type="entry name" value="P-loop_NTPase"/>
</dbReference>
<dbReference type="Pfam" id="PF08352">
    <property type="entry name" value="oligo_HPY"/>
    <property type="match status" value="1"/>
</dbReference>
<feature type="domain" description="ABC transporter" evidence="4">
    <location>
        <begin position="7"/>
        <end position="257"/>
    </location>
</feature>
<evidence type="ECO:0000256" key="2">
    <source>
        <dbReference type="ARBA" id="ARBA00022741"/>
    </source>
</evidence>
<dbReference type="Gene3D" id="3.40.50.300">
    <property type="entry name" value="P-loop containing nucleotide triphosphate hydrolases"/>
    <property type="match status" value="1"/>
</dbReference>
<evidence type="ECO:0000259" key="4">
    <source>
        <dbReference type="PROSITE" id="PS50893"/>
    </source>
</evidence>
<evidence type="ECO:0000256" key="1">
    <source>
        <dbReference type="ARBA" id="ARBA00022448"/>
    </source>
</evidence>
<evidence type="ECO:0000313" key="7">
    <source>
        <dbReference type="EMBL" id="HHN52207.1"/>
    </source>
</evidence>
<dbReference type="NCBIfam" id="TIGR01727">
    <property type="entry name" value="oligo_HPY"/>
    <property type="match status" value="1"/>
</dbReference>
<dbReference type="EMBL" id="DRXG01000056">
    <property type="protein sequence ID" value="HHN52207.1"/>
    <property type="molecule type" value="Genomic_DNA"/>
</dbReference>
<dbReference type="PROSITE" id="PS50893">
    <property type="entry name" value="ABC_TRANSPORTER_2"/>
    <property type="match status" value="1"/>
</dbReference>
<comment type="caution">
    <text evidence="6">The sequence shown here is derived from an EMBL/GenBank/DDBJ whole genome shotgun (WGS) entry which is preliminary data.</text>
</comment>
<proteinExistence type="predicted"/>
<dbReference type="InterPro" id="IPR050319">
    <property type="entry name" value="ABC_transp_ATP-bind"/>
</dbReference>
<keyword evidence="1" id="KW-0813">Transport</keyword>
<dbReference type="FunFam" id="3.40.50.300:FF:000016">
    <property type="entry name" value="Oligopeptide ABC transporter ATP-binding component"/>
    <property type="match status" value="1"/>
</dbReference>
<dbReference type="InterPro" id="IPR017871">
    <property type="entry name" value="ABC_transporter-like_CS"/>
</dbReference>
<dbReference type="AlphaFoldDB" id="A0A7C4E1E6"/>
<evidence type="ECO:0000313" key="6">
    <source>
        <dbReference type="EMBL" id="HGN89921.1"/>
    </source>
</evidence>
<accession>A0A7C4E1E6</accession>
<reference evidence="6" key="1">
    <citation type="journal article" date="2020" name="mSystems">
        <title>Genome- and Community-Level Interaction Insights into Carbon Utilization and Element Cycling Functions of Hydrothermarchaeota in Hydrothermal Sediment.</title>
        <authorList>
            <person name="Zhou Z."/>
            <person name="Liu Y."/>
            <person name="Xu W."/>
            <person name="Pan J."/>
            <person name="Luo Z.H."/>
            <person name="Li M."/>
        </authorList>
    </citation>
    <scope>NUCLEOTIDE SEQUENCE [LARGE SCALE GENOMIC DNA]</scope>
    <source>
        <strain evidence="7">SpSt-1073</strain>
        <strain evidence="6">SpSt-613</strain>
        <strain evidence="5">SpSt-669</strain>
    </source>
</reference>
<dbReference type="EMBL" id="DTAD01000023">
    <property type="protein sequence ID" value="HGN89921.1"/>
    <property type="molecule type" value="Genomic_DNA"/>
</dbReference>
<dbReference type="SUPFAM" id="SSF52540">
    <property type="entry name" value="P-loop containing nucleoside triphosphate hydrolases"/>
    <property type="match status" value="1"/>
</dbReference>
<keyword evidence="2" id="KW-0547">Nucleotide-binding</keyword>
<dbReference type="InterPro" id="IPR013563">
    <property type="entry name" value="Oligopep_ABC_C"/>
</dbReference>
<gene>
    <name evidence="7" type="ORF">ENM30_02720</name>
    <name evidence="6" type="ORF">ENT82_02175</name>
    <name evidence="5" type="ORF">ENU43_08270</name>
</gene>
<dbReference type="Pfam" id="PF00005">
    <property type="entry name" value="ABC_tran"/>
    <property type="match status" value="1"/>
</dbReference>
<dbReference type="InterPro" id="IPR003439">
    <property type="entry name" value="ABC_transporter-like_ATP-bd"/>
</dbReference>
<dbReference type="InterPro" id="IPR003593">
    <property type="entry name" value="AAA+_ATPase"/>
</dbReference>
<dbReference type="PROSITE" id="PS00211">
    <property type="entry name" value="ABC_TRANSPORTER_1"/>
    <property type="match status" value="1"/>
</dbReference>
<dbReference type="GO" id="GO:0015833">
    <property type="term" value="P:peptide transport"/>
    <property type="evidence" value="ECO:0007669"/>
    <property type="project" value="InterPro"/>
</dbReference>
<dbReference type="PANTHER" id="PTHR43776:SF8">
    <property type="entry name" value="ABC TRANSPORTER, ATP-BINDING PROTEIN"/>
    <property type="match status" value="1"/>
</dbReference>
<evidence type="ECO:0000313" key="5">
    <source>
        <dbReference type="EMBL" id="HGL41639.1"/>
    </source>
</evidence>
<name>A0A7C4E1E6_CALS0</name>